<feature type="region of interest" description="Disordered" evidence="1">
    <location>
        <begin position="412"/>
        <end position="462"/>
    </location>
</feature>
<dbReference type="GO" id="GO:0016787">
    <property type="term" value="F:hydrolase activity"/>
    <property type="evidence" value="ECO:0007669"/>
    <property type="project" value="UniProtKB-KW"/>
</dbReference>
<reference evidence="3 4" key="1">
    <citation type="submission" date="2024-08" db="EMBL/GenBank/DDBJ databases">
        <title>Mycobacterium servetensis sp. nov., a novel rapid-growing mycobacterial species recovered from a human patient in Zaragoza, Spain.</title>
        <authorList>
            <person name="Tristancho-Baro A.I."/>
            <person name="Buenestado-Serrano S."/>
            <person name="Garcia De Viedma D."/>
            <person name="Milagro-Beamonte A."/>
            <person name="Burillo N."/>
            <person name="Sanz S."/>
            <person name="Lopez-Calleja A.I."/>
            <person name="Penas-Utrilla D."/>
            <person name="Guardingo M."/>
            <person name="Garcia M.J."/>
            <person name="Vinuelas-Bayon J."/>
        </authorList>
    </citation>
    <scope>NUCLEOTIDE SEQUENCE [LARGE SCALE GENOMIC DNA]</scope>
    <source>
        <strain evidence="4">HUMS_12744610</strain>
    </source>
</reference>
<name>A0ABV4BUM7_9MYCO</name>
<evidence type="ECO:0000313" key="4">
    <source>
        <dbReference type="Proteomes" id="UP001564760"/>
    </source>
</evidence>
<sequence length="529" mass="58320">MFDELLELGPDALVAVVESTHREESALLARRMAAVARLLRHRRTAARRTEGEPDHAMISGFDQTTAEVAAAMNLSPRAASYLVSDAETLDTRLPRIAALLAKGQTDWRAVRLIIRRTDLVTDDALVAKLDQSLAARIGKWHGWSRRRIVNAVDATVHAIDPDAVRERRETAEDHRRIGINALGNGMAEVYGTVAAATATAFDLRLSQLAKQVCAADPRTLDQRRADALAALTQGRPLACACGRHDCPAKADDGAERDRGGARVVVNVIAGYRTVFEDGAAPGYLEGYGVIDAEQVRRLADAASVLIADPVTSPVEALRYQPSAPLERAIRCRDLTCRFPGCSRPAVTCDIDHTIPFNHQDPAAGGLTVAGNLKCLCRQHHRLKTFHSGWRDEQLEDGTVVWTSPTGRVYRTSPAGADLFPPPRGPACAAPRPRTKSRAQQRSARITQARKHNREQRPLNEARRHLEQARIREIDGRKFRNHMRDMLFLMRGAPSISPLCTWVNEPREPEELPADWTPPEPAPLPDDPPF</sequence>
<dbReference type="EMBL" id="JBGEDP010000001">
    <property type="protein sequence ID" value="MEY8014000.1"/>
    <property type="molecule type" value="Genomic_DNA"/>
</dbReference>
<dbReference type="Pfam" id="PF02720">
    <property type="entry name" value="DUF222"/>
    <property type="match status" value="1"/>
</dbReference>
<accession>A0ABV4BUM7</accession>
<dbReference type="GO" id="GO:0004519">
    <property type="term" value="F:endonuclease activity"/>
    <property type="evidence" value="ECO:0007669"/>
    <property type="project" value="UniProtKB-KW"/>
</dbReference>
<keyword evidence="3" id="KW-0378">Hydrolase</keyword>
<organism evidence="3 4">
    <name type="scientific">Mycobacterium servetii</name>
    <dbReference type="NCBI Taxonomy" id="3237418"/>
    <lineage>
        <taxon>Bacteria</taxon>
        <taxon>Bacillati</taxon>
        <taxon>Actinomycetota</taxon>
        <taxon>Actinomycetes</taxon>
        <taxon>Mycobacteriales</taxon>
        <taxon>Mycobacteriaceae</taxon>
        <taxon>Mycobacterium</taxon>
    </lineage>
</organism>
<comment type="caution">
    <text evidence="3">The sequence shown here is derived from an EMBL/GenBank/DDBJ whole genome shotgun (WGS) entry which is preliminary data.</text>
</comment>
<evidence type="ECO:0000259" key="2">
    <source>
        <dbReference type="SMART" id="SM00507"/>
    </source>
</evidence>
<feature type="region of interest" description="Disordered" evidence="1">
    <location>
        <begin position="505"/>
        <end position="529"/>
    </location>
</feature>
<evidence type="ECO:0000256" key="1">
    <source>
        <dbReference type="SAM" id="MobiDB-lite"/>
    </source>
</evidence>
<dbReference type="CDD" id="cd00085">
    <property type="entry name" value="HNHc"/>
    <property type="match status" value="1"/>
</dbReference>
<proteinExistence type="predicted"/>
<gene>
    <name evidence="3" type="ORF">AB8998_02490</name>
</gene>
<dbReference type="InterPro" id="IPR003870">
    <property type="entry name" value="DUF222"/>
</dbReference>
<feature type="domain" description="HNH nuclease" evidence="2">
    <location>
        <begin position="324"/>
        <end position="381"/>
    </location>
</feature>
<dbReference type="RefSeq" id="WP_369736670.1">
    <property type="nucleotide sequence ID" value="NZ_JBGEDP010000001.1"/>
</dbReference>
<keyword evidence="4" id="KW-1185">Reference proteome</keyword>
<protein>
    <submittedName>
        <fullName evidence="3">HNH endonuclease signature motif containing protein</fullName>
        <ecNumber evidence="3">3.1.-.-</ecNumber>
    </submittedName>
</protein>
<dbReference type="Proteomes" id="UP001564760">
    <property type="component" value="Unassembled WGS sequence"/>
</dbReference>
<feature type="compositionally biased region" description="Pro residues" evidence="1">
    <location>
        <begin position="515"/>
        <end position="529"/>
    </location>
</feature>
<dbReference type="SMART" id="SM00507">
    <property type="entry name" value="HNHc"/>
    <property type="match status" value="1"/>
</dbReference>
<dbReference type="EC" id="3.1.-.-" evidence="3"/>
<evidence type="ECO:0000313" key="3">
    <source>
        <dbReference type="EMBL" id="MEY8014000.1"/>
    </source>
</evidence>
<keyword evidence="3" id="KW-0540">Nuclease</keyword>
<dbReference type="InterPro" id="IPR003615">
    <property type="entry name" value="HNH_nuc"/>
</dbReference>
<keyword evidence="3" id="KW-0255">Endonuclease</keyword>